<feature type="transmembrane region" description="Helical" evidence="6">
    <location>
        <begin position="122"/>
        <end position="140"/>
    </location>
</feature>
<dbReference type="AlphaFoldDB" id="A0A8J6T8I7"/>
<reference evidence="7 8" key="1">
    <citation type="submission" date="2020-08" db="EMBL/GenBank/DDBJ databases">
        <title>Bridging the membrane lipid divide: bacteria of the FCB group superphylum have the potential to synthesize archaeal ether lipids.</title>
        <authorList>
            <person name="Villanueva L."/>
            <person name="Von Meijenfeldt F.A.B."/>
            <person name="Westbye A.B."/>
            <person name="Yadav S."/>
            <person name="Hopmans E.C."/>
            <person name="Dutilh B.E."/>
            <person name="Sinninghe Damste J.S."/>
        </authorList>
    </citation>
    <scope>NUCLEOTIDE SEQUENCE [LARGE SCALE GENOMIC DNA]</scope>
    <source>
        <strain evidence="7">NIOZ-UU27</strain>
    </source>
</reference>
<evidence type="ECO:0000256" key="2">
    <source>
        <dbReference type="ARBA" id="ARBA00022475"/>
    </source>
</evidence>
<accession>A0A8J6T8I7</accession>
<gene>
    <name evidence="7" type="ORF">H8E19_13825</name>
</gene>
<keyword evidence="2" id="KW-1003">Cell membrane</keyword>
<organism evidence="7 8">
    <name type="scientific">Candidatus Desulfacyla euxinica</name>
    <dbReference type="NCBI Taxonomy" id="2841693"/>
    <lineage>
        <taxon>Bacteria</taxon>
        <taxon>Deltaproteobacteria</taxon>
        <taxon>Candidatus Desulfacyla</taxon>
    </lineage>
</organism>
<dbReference type="GO" id="GO:0015658">
    <property type="term" value="F:branched-chain amino acid transmembrane transporter activity"/>
    <property type="evidence" value="ECO:0007669"/>
    <property type="project" value="InterPro"/>
</dbReference>
<comment type="subcellular location">
    <subcellularLocation>
        <location evidence="1">Cell membrane</location>
        <topology evidence="1">Multi-pass membrane protein</topology>
    </subcellularLocation>
</comment>
<feature type="transmembrane region" description="Helical" evidence="6">
    <location>
        <begin position="33"/>
        <end position="51"/>
    </location>
</feature>
<evidence type="ECO:0000256" key="6">
    <source>
        <dbReference type="SAM" id="Phobius"/>
    </source>
</evidence>
<keyword evidence="4 6" id="KW-1133">Transmembrane helix</keyword>
<sequence>MSVYMQGIVALMGVNILMALSVYAMITTDQVSLGNAGFMAIGAYASAYLTVKVGMPILPALLSGAFLSFIIGIGVGIPALRLEGLYLVMATFGFGEVVRTFFLNFEPTGGAYGFRGPMGTTLLLIYGWVFSMVLLFWLLSHSRMGRSLDAVRDDPEVASSIGLNVTLLKLGTFGLGAFIAGAAGGLYAHYMFYIESNNFNILVSSMAILYVILGGMYTFWGAILGAVIFSILPELLRFMADWRLSFYGAILVVMIILRPYGIITRPMVKWVENWIGGLFTRTGP</sequence>
<evidence type="ECO:0000256" key="1">
    <source>
        <dbReference type="ARBA" id="ARBA00004651"/>
    </source>
</evidence>
<dbReference type="GO" id="GO:0005886">
    <property type="term" value="C:plasma membrane"/>
    <property type="evidence" value="ECO:0007669"/>
    <property type="project" value="UniProtKB-SubCell"/>
</dbReference>
<feature type="transmembrane region" description="Helical" evidence="6">
    <location>
        <begin position="244"/>
        <end position="263"/>
    </location>
</feature>
<keyword evidence="3 6" id="KW-0812">Transmembrane</keyword>
<evidence type="ECO:0000256" key="5">
    <source>
        <dbReference type="ARBA" id="ARBA00023136"/>
    </source>
</evidence>
<protein>
    <submittedName>
        <fullName evidence="7">Branched-chain amino acid ABC transporter permease</fullName>
    </submittedName>
</protein>
<dbReference type="EMBL" id="JACNJD010000283">
    <property type="protein sequence ID" value="MBC8178479.1"/>
    <property type="molecule type" value="Genomic_DNA"/>
</dbReference>
<dbReference type="Pfam" id="PF02653">
    <property type="entry name" value="BPD_transp_2"/>
    <property type="match status" value="1"/>
</dbReference>
<dbReference type="CDD" id="cd06581">
    <property type="entry name" value="TM_PBP1_LivM_like"/>
    <property type="match status" value="1"/>
</dbReference>
<name>A0A8J6T8I7_9DELT</name>
<feature type="transmembrane region" description="Helical" evidence="6">
    <location>
        <begin position="84"/>
        <end position="102"/>
    </location>
</feature>
<feature type="transmembrane region" description="Helical" evidence="6">
    <location>
        <begin position="161"/>
        <end position="187"/>
    </location>
</feature>
<proteinExistence type="predicted"/>
<feature type="transmembrane region" description="Helical" evidence="6">
    <location>
        <begin position="6"/>
        <end position="26"/>
    </location>
</feature>
<dbReference type="InterPro" id="IPR001851">
    <property type="entry name" value="ABC_transp_permease"/>
</dbReference>
<dbReference type="PANTHER" id="PTHR30482">
    <property type="entry name" value="HIGH-AFFINITY BRANCHED-CHAIN AMINO ACID TRANSPORT SYSTEM PERMEASE"/>
    <property type="match status" value="1"/>
</dbReference>
<feature type="transmembrane region" description="Helical" evidence="6">
    <location>
        <begin position="57"/>
        <end position="77"/>
    </location>
</feature>
<feature type="transmembrane region" description="Helical" evidence="6">
    <location>
        <begin position="207"/>
        <end position="232"/>
    </location>
</feature>
<dbReference type="InterPro" id="IPR043428">
    <property type="entry name" value="LivM-like"/>
</dbReference>
<evidence type="ECO:0000256" key="3">
    <source>
        <dbReference type="ARBA" id="ARBA00022692"/>
    </source>
</evidence>
<evidence type="ECO:0000313" key="7">
    <source>
        <dbReference type="EMBL" id="MBC8178479.1"/>
    </source>
</evidence>
<comment type="caution">
    <text evidence="7">The sequence shown here is derived from an EMBL/GenBank/DDBJ whole genome shotgun (WGS) entry which is preliminary data.</text>
</comment>
<evidence type="ECO:0000313" key="8">
    <source>
        <dbReference type="Proteomes" id="UP000650524"/>
    </source>
</evidence>
<dbReference type="PANTHER" id="PTHR30482:SF10">
    <property type="entry name" value="HIGH-AFFINITY BRANCHED-CHAIN AMINO ACID TRANSPORT PROTEIN BRAE"/>
    <property type="match status" value="1"/>
</dbReference>
<dbReference type="Proteomes" id="UP000650524">
    <property type="component" value="Unassembled WGS sequence"/>
</dbReference>
<keyword evidence="5 6" id="KW-0472">Membrane</keyword>
<evidence type="ECO:0000256" key="4">
    <source>
        <dbReference type="ARBA" id="ARBA00022989"/>
    </source>
</evidence>